<name>A0A1Y1V3X6_9FUNG</name>
<evidence type="ECO:0000256" key="1">
    <source>
        <dbReference type="SAM" id="SignalP"/>
    </source>
</evidence>
<evidence type="ECO:0000313" key="2">
    <source>
        <dbReference type="EMBL" id="ORX46663.1"/>
    </source>
</evidence>
<dbReference type="Proteomes" id="UP000193719">
    <property type="component" value="Unassembled WGS sequence"/>
</dbReference>
<feature type="signal peptide" evidence="1">
    <location>
        <begin position="1"/>
        <end position="21"/>
    </location>
</feature>
<keyword evidence="3" id="KW-1185">Reference proteome</keyword>
<dbReference type="OrthoDB" id="10361235at2759"/>
<protein>
    <submittedName>
        <fullName evidence="2">Uncharacterized protein</fullName>
    </submittedName>
</protein>
<proteinExistence type="predicted"/>
<dbReference type="EMBL" id="MCFH01000034">
    <property type="protein sequence ID" value="ORX46663.1"/>
    <property type="molecule type" value="Genomic_DNA"/>
</dbReference>
<sequence>MKLNFKTACVLLLSLFSSVKSESCLKAGRNGNWDGKEMIELDIKRENLCSSTAYELCKPIEVELLEVSNVPRKNYIFDFGTTGLESDATLYRETFLNEVDGNVQVNIFNIK</sequence>
<reference evidence="2 3" key="1">
    <citation type="submission" date="2016-08" db="EMBL/GenBank/DDBJ databases">
        <title>Genomes of anaerobic fungi encode conserved fungal cellulosomes for biomass hydrolysis.</title>
        <authorList>
            <consortium name="DOE Joint Genome Institute"/>
            <person name="Haitjema C.H."/>
            <person name="Gilmore S.P."/>
            <person name="Henske J.K."/>
            <person name="Solomon K.V."/>
            <person name="De Groot R."/>
            <person name="Kuo A."/>
            <person name="Mondo S.J."/>
            <person name="Salamov A.A."/>
            <person name="Labutti K."/>
            <person name="Zhao Z."/>
            <person name="Chiniquy J."/>
            <person name="Barry K."/>
            <person name="Brewer H.M."/>
            <person name="Purvine S.O."/>
            <person name="Wright A.T."/>
            <person name="Boxma B."/>
            <person name="Van Alen T."/>
            <person name="Hackstein J.H."/>
            <person name="Baker S.E."/>
            <person name="Grigoriev I.V."/>
            <person name="O'Malley M.A."/>
        </authorList>
    </citation>
    <scope>NUCLEOTIDE SEQUENCE [LARGE SCALE GENOMIC DNA]</scope>
    <source>
        <strain evidence="3">finn</strain>
    </source>
</reference>
<feature type="chain" id="PRO_5013073206" evidence="1">
    <location>
        <begin position="22"/>
        <end position="111"/>
    </location>
</feature>
<reference evidence="2 3" key="2">
    <citation type="submission" date="2016-08" db="EMBL/GenBank/DDBJ databases">
        <title>Pervasive Adenine N6-methylation of Active Genes in Fungi.</title>
        <authorList>
            <consortium name="DOE Joint Genome Institute"/>
            <person name="Mondo S.J."/>
            <person name="Dannebaum R.O."/>
            <person name="Kuo R.C."/>
            <person name="Labutti K."/>
            <person name="Haridas S."/>
            <person name="Kuo A."/>
            <person name="Salamov A."/>
            <person name="Ahrendt S.R."/>
            <person name="Lipzen A."/>
            <person name="Sullivan W."/>
            <person name="Andreopoulos W.B."/>
            <person name="Clum A."/>
            <person name="Lindquist E."/>
            <person name="Daum C."/>
            <person name="Ramamoorthy G.K."/>
            <person name="Gryganskyi A."/>
            <person name="Culley D."/>
            <person name="Magnuson J.K."/>
            <person name="James T.Y."/>
            <person name="O'Malley M.A."/>
            <person name="Stajich J.E."/>
            <person name="Spatafora J.W."/>
            <person name="Visel A."/>
            <person name="Grigoriev I.V."/>
        </authorList>
    </citation>
    <scope>NUCLEOTIDE SEQUENCE [LARGE SCALE GENOMIC DNA]</scope>
    <source>
        <strain evidence="3">finn</strain>
    </source>
</reference>
<evidence type="ECO:0000313" key="3">
    <source>
        <dbReference type="Proteomes" id="UP000193719"/>
    </source>
</evidence>
<organism evidence="2 3">
    <name type="scientific">Piromyces finnis</name>
    <dbReference type="NCBI Taxonomy" id="1754191"/>
    <lineage>
        <taxon>Eukaryota</taxon>
        <taxon>Fungi</taxon>
        <taxon>Fungi incertae sedis</taxon>
        <taxon>Chytridiomycota</taxon>
        <taxon>Chytridiomycota incertae sedis</taxon>
        <taxon>Neocallimastigomycetes</taxon>
        <taxon>Neocallimastigales</taxon>
        <taxon>Neocallimastigaceae</taxon>
        <taxon>Piromyces</taxon>
    </lineage>
</organism>
<keyword evidence="1" id="KW-0732">Signal</keyword>
<accession>A0A1Y1V3X6</accession>
<comment type="caution">
    <text evidence="2">The sequence shown here is derived from an EMBL/GenBank/DDBJ whole genome shotgun (WGS) entry which is preliminary data.</text>
</comment>
<gene>
    <name evidence="2" type="ORF">BCR36DRAFT_101259</name>
</gene>
<dbReference type="AlphaFoldDB" id="A0A1Y1V3X6"/>